<evidence type="ECO:0000256" key="1">
    <source>
        <dbReference type="SAM" id="MobiDB-lite"/>
    </source>
</evidence>
<organism evidence="2 3">
    <name type="scientific">Popillia japonica</name>
    <name type="common">Japanese beetle</name>
    <dbReference type="NCBI Taxonomy" id="7064"/>
    <lineage>
        <taxon>Eukaryota</taxon>
        <taxon>Metazoa</taxon>
        <taxon>Ecdysozoa</taxon>
        <taxon>Arthropoda</taxon>
        <taxon>Hexapoda</taxon>
        <taxon>Insecta</taxon>
        <taxon>Pterygota</taxon>
        <taxon>Neoptera</taxon>
        <taxon>Endopterygota</taxon>
        <taxon>Coleoptera</taxon>
        <taxon>Polyphaga</taxon>
        <taxon>Scarabaeiformia</taxon>
        <taxon>Scarabaeidae</taxon>
        <taxon>Rutelinae</taxon>
        <taxon>Popillia</taxon>
    </lineage>
</organism>
<evidence type="ECO:0000313" key="3">
    <source>
        <dbReference type="Proteomes" id="UP001458880"/>
    </source>
</evidence>
<keyword evidence="3" id="KW-1185">Reference proteome</keyword>
<sequence length="91" mass="10220">MTQSMLLINQLGSIVQRPVPHSENVPIPTFHPVVQQSQEDDKWKYPNISSVQRPVPHSENVPIPTFHPVVQQSQEDEAEIPISSQADDDSV</sequence>
<protein>
    <submittedName>
        <fullName evidence="2">Uncharacterized protein</fullName>
    </submittedName>
</protein>
<feature type="region of interest" description="Disordered" evidence="1">
    <location>
        <begin position="71"/>
        <end position="91"/>
    </location>
</feature>
<proteinExistence type="predicted"/>
<evidence type="ECO:0000313" key="2">
    <source>
        <dbReference type="EMBL" id="KAK9754368.1"/>
    </source>
</evidence>
<dbReference type="AlphaFoldDB" id="A0AAW1N5C1"/>
<dbReference type="Proteomes" id="UP001458880">
    <property type="component" value="Unassembled WGS sequence"/>
</dbReference>
<dbReference type="EMBL" id="JASPKY010000008">
    <property type="protein sequence ID" value="KAK9754368.1"/>
    <property type="molecule type" value="Genomic_DNA"/>
</dbReference>
<accession>A0AAW1N5C1</accession>
<reference evidence="2 3" key="1">
    <citation type="journal article" date="2024" name="BMC Genomics">
        <title>De novo assembly and annotation of Popillia japonica's genome with initial clues to its potential as an invasive pest.</title>
        <authorList>
            <person name="Cucini C."/>
            <person name="Boschi S."/>
            <person name="Funari R."/>
            <person name="Cardaioli E."/>
            <person name="Iannotti N."/>
            <person name="Marturano G."/>
            <person name="Paoli F."/>
            <person name="Bruttini M."/>
            <person name="Carapelli A."/>
            <person name="Frati F."/>
            <person name="Nardi F."/>
        </authorList>
    </citation>
    <scope>NUCLEOTIDE SEQUENCE [LARGE SCALE GENOMIC DNA]</scope>
    <source>
        <strain evidence="2">DMR45628</strain>
    </source>
</reference>
<gene>
    <name evidence="2" type="ORF">QE152_g1350</name>
</gene>
<comment type="caution">
    <text evidence="2">The sequence shown here is derived from an EMBL/GenBank/DDBJ whole genome shotgun (WGS) entry which is preliminary data.</text>
</comment>
<name>A0AAW1N5C1_POPJA</name>